<keyword evidence="6" id="KW-1185">Reference proteome</keyword>
<name>A0A4P8EH89_9RHOB</name>
<dbReference type="Proteomes" id="UP000298631">
    <property type="component" value="Chromosome"/>
</dbReference>
<feature type="domain" description="HTH cro/C1-type" evidence="4">
    <location>
        <begin position="48"/>
        <end position="83"/>
    </location>
</feature>
<dbReference type="KEGG" id="pseb:EOK75_11440"/>
<dbReference type="RefSeq" id="WP_137194071.1">
    <property type="nucleotide sequence ID" value="NZ_CP039964.1"/>
</dbReference>
<dbReference type="SUPFAM" id="SSF47413">
    <property type="entry name" value="lambda repressor-like DNA-binding domains"/>
    <property type="match status" value="1"/>
</dbReference>
<dbReference type="InterPro" id="IPR052359">
    <property type="entry name" value="HTH-type_reg/antitoxin"/>
</dbReference>
<evidence type="ECO:0000313" key="6">
    <source>
        <dbReference type="Proteomes" id="UP000298631"/>
    </source>
</evidence>
<reference evidence="5 6" key="1">
    <citation type="submission" date="2019-05" db="EMBL/GenBank/DDBJ databases">
        <title>Pseudorhodobacter turbinis sp. nov., isolated from the gut of the Korean turban shell.</title>
        <authorList>
            <person name="Jeong Y.-S."/>
            <person name="Kang W.-R."/>
            <person name="Bae J.-W."/>
        </authorList>
    </citation>
    <scope>NUCLEOTIDE SEQUENCE [LARGE SCALE GENOMIC DNA]</scope>
    <source>
        <strain evidence="5 6">S12M18</strain>
    </source>
</reference>
<keyword evidence="3" id="KW-0804">Transcription</keyword>
<dbReference type="AlphaFoldDB" id="A0A4P8EH89"/>
<evidence type="ECO:0000256" key="3">
    <source>
        <dbReference type="ARBA" id="ARBA00023163"/>
    </source>
</evidence>
<evidence type="ECO:0000256" key="2">
    <source>
        <dbReference type="ARBA" id="ARBA00023125"/>
    </source>
</evidence>
<proteinExistence type="predicted"/>
<accession>A0A4P8EH89</accession>
<dbReference type="PANTHER" id="PTHR36511:SF3">
    <property type="entry name" value="ANTITOXIN HIGA-2"/>
    <property type="match status" value="1"/>
</dbReference>
<dbReference type="EMBL" id="CP039964">
    <property type="protein sequence ID" value="QCO56288.1"/>
    <property type="molecule type" value="Genomic_DNA"/>
</dbReference>
<dbReference type="PANTHER" id="PTHR36511">
    <property type="entry name" value="MERR FAMILY BACTERIAL REGULATORY PROTEIN"/>
    <property type="match status" value="1"/>
</dbReference>
<sequence>MENRSDILDMALDLALDLHDVGAMDKATLRDIEELAIPKVPEYSAKQIRLIRERNHVSQPIFASYMNVGRTTVAQWEQGKKKPGGSAARLLDLIARKGIRAIA</sequence>
<dbReference type="PROSITE" id="PS50943">
    <property type="entry name" value="HTH_CROC1"/>
    <property type="match status" value="1"/>
</dbReference>
<evidence type="ECO:0000313" key="5">
    <source>
        <dbReference type="EMBL" id="QCO56288.1"/>
    </source>
</evidence>
<protein>
    <submittedName>
        <fullName evidence="5">Transcriptional regulator</fullName>
    </submittedName>
</protein>
<organism evidence="5 6">
    <name type="scientific">Pseudorhodobacter turbinis</name>
    <dbReference type="NCBI Taxonomy" id="2500533"/>
    <lineage>
        <taxon>Bacteria</taxon>
        <taxon>Pseudomonadati</taxon>
        <taxon>Pseudomonadota</taxon>
        <taxon>Alphaproteobacteria</taxon>
        <taxon>Rhodobacterales</taxon>
        <taxon>Paracoccaceae</taxon>
        <taxon>Pseudorhodobacter</taxon>
    </lineage>
</organism>
<dbReference type="InterPro" id="IPR010982">
    <property type="entry name" value="Lambda_DNA-bd_dom_sf"/>
</dbReference>
<keyword evidence="1" id="KW-0805">Transcription regulation</keyword>
<keyword evidence="2" id="KW-0238">DNA-binding</keyword>
<dbReference type="InterPro" id="IPR001387">
    <property type="entry name" value="Cro/C1-type_HTH"/>
</dbReference>
<dbReference type="CDD" id="cd00093">
    <property type="entry name" value="HTH_XRE"/>
    <property type="match status" value="1"/>
</dbReference>
<dbReference type="GO" id="GO:0003677">
    <property type="term" value="F:DNA binding"/>
    <property type="evidence" value="ECO:0007669"/>
    <property type="project" value="UniProtKB-KW"/>
</dbReference>
<evidence type="ECO:0000259" key="4">
    <source>
        <dbReference type="PROSITE" id="PS50943"/>
    </source>
</evidence>
<dbReference type="Gene3D" id="1.10.260.40">
    <property type="entry name" value="lambda repressor-like DNA-binding domains"/>
    <property type="match status" value="1"/>
</dbReference>
<gene>
    <name evidence="5" type="ORF">EOK75_11440</name>
</gene>
<dbReference type="OrthoDB" id="9799384at2"/>
<evidence type="ECO:0000256" key="1">
    <source>
        <dbReference type="ARBA" id="ARBA00023015"/>
    </source>
</evidence>